<organism evidence="2 3">
    <name type="scientific">Gonapodya prolifera (strain JEL478)</name>
    <name type="common">Monoblepharis prolifera</name>
    <dbReference type="NCBI Taxonomy" id="1344416"/>
    <lineage>
        <taxon>Eukaryota</taxon>
        <taxon>Fungi</taxon>
        <taxon>Fungi incertae sedis</taxon>
        <taxon>Chytridiomycota</taxon>
        <taxon>Chytridiomycota incertae sedis</taxon>
        <taxon>Monoblepharidomycetes</taxon>
        <taxon>Monoblepharidales</taxon>
        <taxon>Gonapodyaceae</taxon>
        <taxon>Gonapodya</taxon>
    </lineage>
</organism>
<dbReference type="Pfam" id="PF13561">
    <property type="entry name" value="adh_short_C2"/>
    <property type="match status" value="1"/>
</dbReference>
<dbReference type="InterPro" id="IPR036291">
    <property type="entry name" value="NAD(P)-bd_dom_sf"/>
</dbReference>
<dbReference type="FunFam" id="3.40.50.720:FF:000084">
    <property type="entry name" value="Short-chain dehydrogenase reductase"/>
    <property type="match status" value="1"/>
</dbReference>
<dbReference type="CDD" id="cd05233">
    <property type="entry name" value="SDR_c"/>
    <property type="match status" value="1"/>
</dbReference>
<dbReference type="SUPFAM" id="SSF51735">
    <property type="entry name" value="NAD(P)-binding Rossmann-fold domains"/>
    <property type="match status" value="1"/>
</dbReference>
<dbReference type="GO" id="GO:0016616">
    <property type="term" value="F:oxidoreductase activity, acting on the CH-OH group of donors, NAD or NADP as acceptor"/>
    <property type="evidence" value="ECO:0007669"/>
    <property type="project" value="TreeGrafter"/>
</dbReference>
<reference evidence="2 3" key="1">
    <citation type="journal article" date="2015" name="Genome Biol. Evol.">
        <title>Phylogenomic analyses indicate that early fungi evolved digesting cell walls of algal ancestors of land plants.</title>
        <authorList>
            <person name="Chang Y."/>
            <person name="Wang S."/>
            <person name="Sekimoto S."/>
            <person name="Aerts A.L."/>
            <person name="Choi C."/>
            <person name="Clum A."/>
            <person name="LaButti K.M."/>
            <person name="Lindquist E.A."/>
            <person name="Yee Ngan C."/>
            <person name="Ohm R.A."/>
            <person name="Salamov A.A."/>
            <person name="Grigoriev I.V."/>
            <person name="Spatafora J.W."/>
            <person name="Berbee M.L."/>
        </authorList>
    </citation>
    <scope>NUCLEOTIDE SEQUENCE [LARGE SCALE GENOMIC DNA]</scope>
    <source>
        <strain evidence="2 3">JEL478</strain>
    </source>
</reference>
<keyword evidence="3" id="KW-1185">Reference proteome</keyword>
<comment type="similarity">
    <text evidence="1">Belongs to the short-chain dehydrogenases/reductases (SDR) family.</text>
</comment>
<name>A0A139A3X0_GONPJ</name>
<accession>A0A139A3X0</accession>
<dbReference type="STRING" id="1344416.A0A139A3X0"/>
<dbReference type="PANTHER" id="PTHR42760:SF124">
    <property type="entry name" value="SHORT-CHAIN DEHYDROGENASE_REDUCTASE"/>
    <property type="match status" value="1"/>
</dbReference>
<dbReference type="InterPro" id="IPR002347">
    <property type="entry name" value="SDR_fam"/>
</dbReference>
<dbReference type="OrthoDB" id="417891at2759"/>
<dbReference type="Proteomes" id="UP000070544">
    <property type="component" value="Unassembled WGS sequence"/>
</dbReference>
<proteinExistence type="inferred from homology"/>
<evidence type="ECO:0000313" key="2">
    <source>
        <dbReference type="EMBL" id="KXS11502.1"/>
    </source>
</evidence>
<dbReference type="PANTHER" id="PTHR42760">
    <property type="entry name" value="SHORT-CHAIN DEHYDROGENASES/REDUCTASES FAMILY MEMBER"/>
    <property type="match status" value="1"/>
</dbReference>
<sequence>MLSKRLVKAIGTPKVALVTGGASGIGRACAVLLAQNGAKVIVGDLPTARPRFDKWIGSKNLGVDFHALDVTNGDQWTKIMQEIEDKYKTIDVLVNNAGIYSQPEPTFLEQNEDYWRKYYSVNVEGALLGTREAIRLMKKSTSDESRSIINISSNAGQIGMPDLPTYCFTKGAVRMFTKSIALQVARDKSNIRVNSVHPGGVDVFQDKMDLIPVEQHAAMRVQIDSIMEGMHPIGRGAKPEDIANAVVFLASEESAFMTGSEVTVDGGYTAQ</sequence>
<dbReference type="PRINTS" id="PR00080">
    <property type="entry name" value="SDRFAMILY"/>
</dbReference>
<dbReference type="Gene3D" id="3.40.50.720">
    <property type="entry name" value="NAD(P)-binding Rossmann-like Domain"/>
    <property type="match status" value="1"/>
</dbReference>
<evidence type="ECO:0000313" key="3">
    <source>
        <dbReference type="Proteomes" id="UP000070544"/>
    </source>
</evidence>
<evidence type="ECO:0000256" key="1">
    <source>
        <dbReference type="ARBA" id="ARBA00006484"/>
    </source>
</evidence>
<protein>
    <submittedName>
        <fullName evidence="2">NAD(P)-binding protein</fullName>
    </submittedName>
</protein>
<dbReference type="AlphaFoldDB" id="A0A139A3X0"/>
<dbReference type="PRINTS" id="PR00081">
    <property type="entry name" value="GDHRDH"/>
</dbReference>
<gene>
    <name evidence="2" type="ORF">M427DRAFT_60533</name>
</gene>
<dbReference type="EMBL" id="KQ965800">
    <property type="protein sequence ID" value="KXS11502.1"/>
    <property type="molecule type" value="Genomic_DNA"/>
</dbReference>